<dbReference type="PROSITE" id="PS51186">
    <property type="entry name" value="GNAT"/>
    <property type="match status" value="1"/>
</dbReference>
<evidence type="ECO:0000313" key="3">
    <source>
        <dbReference type="Proteomes" id="UP001470230"/>
    </source>
</evidence>
<proteinExistence type="predicted"/>
<accession>A0ABR2HGU0</accession>
<feature type="domain" description="N-acetyltransferase" evidence="1">
    <location>
        <begin position="133"/>
        <end position="217"/>
    </location>
</feature>
<dbReference type="EMBL" id="JAPFFF010000028">
    <property type="protein sequence ID" value="KAK8846988.1"/>
    <property type="molecule type" value="Genomic_DNA"/>
</dbReference>
<sequence>MMKPYSKEEAIRYIEKFGLCVMKPSNADRFISCGFEAFKDYTIYKYFFNEKSYDKKVMIAIESLVKINGSKGILYSDSEEVNGFAQWFPPGFVGHSSFDYVLSGSWKLMFLPDFWPSIKRCDIVEGFSFKRKAQITQNQDIFLYNFAVRPSMQGKGIARKLVKPMLEYAKAINRPCYCETYDPKNVAIYKHLGFTDLEPQLVPNTSVTHYPMLFKVD</sequence>
<dbReference type="Proteomes" id="UP001470230">
    <property type="component" value="Unassembled WGS sequence"/>
</dbReference>
<comment type="caution">
    <text evidence="2">The sequence shown here is derived from an EMBL/GenBank/DDBJ whole genome shotgun (WGS) entry which is preliminary data.</text>
</comment>
<dbReference type="InterPro" id="IPR052523">
    <property type="entry name" value="Trichothecene_AcTrans"/>
</dbReference>
<reference evidence="2 3" key="1">
    <citation type="submission" date="2024-04" db="EMBL/GenBank/DDBJ databases">
        <title>Tritrichomonas musculus Genome.</title>
        <authorList>
            <person name="Alves-Ferreira E."/>
            <person name="Grigg M."/>
            <person name="Lorenzi H."/>
            <person name="Galac M."/>
        </authorList>
    </citation>
    <scope>NUCLEOTIDE SEQUENCE [LARGE SCALE GENOMIC DNA]</scope>
    <source>
        <strain evidence="2 3">EAF2021</strain>
    </source>
</reference>
<dbReference type="PANTHER" id="PTHR42791">
    <property type="entry name" value="GNAT FAMILY ACETYLTRANSFERASE"/>
    <property type="match status" value="1"/>
</dbReference>
<evidence type="ECO:0000313" key="2">
    <source>
        <dbReference type="EMBL" id="KAK8846988.1"/>
    </source>
</evidence>
<name>A0ABR2HGU0_9EUKA</name>
<evidence type="ECO:0000259" key="1">
    <source>
        <dbReference type="PROSITE" id="PS51186"/>
    </source>
</evidence>
<dbReference type="InterPro" id="IPR016181">
    <property type="entry name" value="Acyl_CoA_acyltransferase"/>
</dbReference>
<dbReference type="InterPro" id="IPR000182">
    <property type="entry name" value="GNAT_dom"/>
</dbReference>
<dbReference type="PANTHER" id="PTHR42791:SF1">
    <property type="entry name" value="N-ACETYLTRANSFERASE DOMAIN-CONTAINING PROTEIN"/>
    <property type="match status" value="1"/>
</dbReference>
<organism evidence="2 3">
    <name type="scientific">Tritrichomonas musculus</name>
    <dbReference type="NCBI Taxonomy" id="1915356"/>
    <lineage>
        <taxon>Eukaryota</taxon>
        <taxon>Metamonada</taxon>
        <taxon>Parabasalia</taxon>
        <taxon>Tritrichomonadida</taxon>
        <taxon>Tritrichomonadidae</taxon>
        <taxon>Tritrichomonas</taxon>
    </lineage>
</organism>
<dbReference type="Gene3D" id="3.40.630.30">
    <property type="match status" value="1"/>
</dbReference>
<dbReference type="SUPFAM" id="SSF55729">
    <property type="entry name" value="Acyl-CoA N-acyltransferases (Nat)"/>
    <property type="match status" value="1"/>
</dbReference>
<gene>
    <name evidence="2" type="ORF">M9Y10_019562</name>
</gene>
<keyword evidence="3" id="KW-1185">Reference proteome</keyword>
<dbReference type="Pfam" id="PF00583">
    <property type="entry name" value="Acetyltransf_1"/>
    <property type="match status" value="1"/>
</dbReference>
<protein>
    <recommendedName>
        <fullName evidence="1">N-acetyltransferase domain-containing protein</fullName>
    </recommendedName>
</protein>
<dbReference type="CDD" id="cd04301">
    <property type="entry name" value="NAT_SF"/>
    <property type="match status" value="1"/>
</dbReference>